<accession>A0A930UV23</accession>
<dbReference type="SUPFAM" id="SSF88946">
    <property type="entry name" value="Sigma2 domain of RNA polymerase sigma factors"/>
    <property type="match status" value="1"/>
</dbReference>
<dbReference type="SUPFAM" id="SSF88659">
    <property type="entry name" value="Sigma3 and sigma4 domains of RNA polymerase sigma factors"/>
    <property type="match status" value="1"/>
</dbReference>
<dbReference type="PANTHER" id="PTHR30385">
    <property type="entry name" value="SIGMA FACTOR F FLAGELLAR"/>
    <property type="match status" value="1"/>
</dbReference>
<reference evidence="7" key="1">
    <citation type="submission" date="2020-11" db="EMBL/GenBank/DDBJ databases">
        <title>Nocardioides sp. CBS4Y-1, whole genome shotgun sequence.</title>
        <authorList>
            <person name="Tuo L."/>
        </authorList>
    </citation>
    <scope>NUCLEOTIDE SEQUENCE</scope>
    <source>
        <strain evidence="7">CBS4Y-1</strain>
    </source>
</reference>
<dbReference type="PRINTS" id="PR00046">
    <property type="entry name" value="SIGMA70FCT"/>
</dbReference>
<evidence type="ECO:0000256" key="1">
    <source>
        <dbReference type="ARBA" id="ARBA00023015"/>
    </source>
</evidence>
<keyword evidence="3" id="KW-0238">DNA-binding</keyword>
<organism evidence="7 8">
    <name type="scientific">Nocardioides acrostichi</name>
    <dbReference type="NCBI Taxonomy" id="2784339"/>
    <lineage>
        <taxon>Bacteria</taxon>
        <taxon>Bacillati</taxon>
        <taxon>Actinomycetota</taxon>
        <taxon>Actinomycetes</taxon>
        <taxon>Propionibacteriales</taxon>
        <taxon>Nocardioidaceae</taxon>
        <taxon>Nocardioides</taxon>
    </lineage>
</organism>
<dbReference type="InterPro" id="IPR007630">
    <property type="entry name" value="RNA_pol_sigma70_r4"/>
</dbReference>
<keyword evidence="1" id="KW-0805">Transcription regulation</keyword>
<dbReference type="Gene3D" id="1.20.140.160">
    <property type="match status" value="1"/>
</dbReference>
<feature type="domain" description="RNA polymerase sigma-70 region 4" evidence="6">
    <location>
        <begin position="210"/>
        <end position="255"/>
    </location>
</feature>
<keyword evidence="2" id="KW-0731">Sigma factor</keyword>
<dbReference type="InterPro" id="IPR014284">
    <property type="entry name" value="RNA_pol_sigma-70_dom"/>
</dbReference>
<name>A0A930UV23_9ACTN</name>
<dbReference type="GO" id="GO:0003677">
    <property type="term" value="F:DNA binding"/>
    <property type="evidence" value="ECO:0007669"/>
    <property type="project" value="UniProtKB-KW"/>
</dbReference>
<dbReference type="AlphaFoldDB" id="A0A930UV23"/>
<dbReference type="GO" id="GO:0006352">
    <property type="term" value="P:DNA-templated transcription initiation"/>
    <property type="evidence" value="ECO:0007669"/>
    <property type="project" value="InterPro"/>
</dbReference>
<dbReference type="Gene3D" id="1.20.120.1810">
    <property type="match status" value="1"/>
</dbReference>
<gene>
    <name evidence="7" type="ORF">ISG29_06735</name>
</gene>
<comment type="caution">
    <text evidence="7">The sequence shown here is derived from an EMBL/GenBank/DDBJ whole genome shotgun (WGS) entry which is preliminary data.</text>
</comment>
<dbReference type="Proteomes" id="UP000656804">
    <property type="component" value="Unassembled WGS sequence"/>
</dbReference>
<dbReference type="GO" id="GO:0016987">
    <property type="term" value="F:sigma factor activity"/>
    <property type="evidence" value="ECO:0007669"/>
    <property type="project" value="UniProtKB-KW"/>
</dbReference>
<dbReference type="Pfam" id="PF04545">
    <property type="entry name" value="Sigma70_r4"/>
    <property type="match status" value="1"/>
</dbReference>
<dbReference type="Pfam" id="PF04542">
    <property type="entry name" value="Sigma70_r2"/>
    <property type="match status" value="1"/>
</dbReference>
<dbReference type="NCBIfam" id="TIGR02937">
    <property type="entry name" value="sigma70-ECF"/>
    <property type="match status" value="1"/>
</dbReference>
<keyword evidence="4" id="KW-0804">Transcription</keyword>
<evidence type="ECO:0000256" key="3">
    <source>
        <dbReference type="ARBA" id="ARBA00023125"/>
    </source>
</evidence>
<dbReference type="CDD" id="cd06171">
    <property type="entry name" value="Sigma70_r4"/>
    <property type="match status" value="1"/>
</dbReference>
<evidence type="ECO:0000313" key="8">
    <source>
        <dbReference type="Proteomes" id="UP000656804"/>
    </source>
</evidence>
<keyword evidence="8" id="KW-1185">Reference proteome</keyword>
<proteinExistence type="predicted"/>
<evidence type="ECO:0000259" key="6">
    <source>
        <dbReference type="Pfam" id="PF04545"/>
    </source>
</evidence>
<dbReference type="InterPro" id="IPR000943">
    <property type="entry name" value="RNA_pol_sigma70"/>
</dbReference>
<feature type="domain" description="RNA polymerase sigma-70 region 2" evidence="5">
    <location>
        <begin position="51"/>
        <end position="120"/>
    </location>
</feature>
<evidence type="ECO:0000313" key="7">
    <source>
        <dbReference type="EMBL" id="MBF4161383.1"/>
    </source>
</evidence>
<dbReference type="PANTHER" id="PTHR30385:SF4">
    <property type="entry name" value="RNA POLYMERASE SIGMA-E FACTOR"/>
    <property type="match status" value="1"/>
</dbReference>
<dbReference type="InterPro" id="IPR013324">
    <property type="entry name" value="RNA_pol_sigma_r3/r4-like"/>
</dbReference>
<dbReference type="EMBL" id="JADIVZ010000002">
    <property type="protein sequence ID" value="MBF4161383.1"/>
    <property type="molecule type" value="Genomic_DNA"/>
</dbReference>
<protein>
    <submittedName>
        <fullName evidence="7">Sigma-70 family RNA polymerase sigma factor</fullName>
    </submittedName>
</protein>
<dbReference type="InterPro" id="IPR007627">
    <property type="entry name" value="RNA_pol_sigma70_r2"/>
</dbReference>
<evidence type="ECO:0000256" key="2">
    <source>
        <dbReference type="ARBA" id="ARBA00023082"/>
    </source>
</evidence>
<evidence type="ECO:0000259" key="5">
    <source>
        <dbReference type="Pfam" id="PF04542"/>
    </source>
</evidence>
<sequence length="269" mass="30007">MTTSPREERAPRFSLSHEERAARTADLLIGAAEAAARGDDAERARCLEGVVELNMRIAEALARRYSNRGIPLEDLTQVAYLALVRVARSFDPAHGRDFLSYAVPSMTGEIRRHFRDHGWTIRPPRGVQRAHSRLLRSERDFDRLDERSVSELAAQVEESVETVREALAARSCFSLTSLDAPVGDSEAPRDVPAGDRAAEQTEARLVVEPLLAQLSTRERDVVRLRFADELSQREIAEQLGMTQIQVSRLLRRVLSQFAGALHAPHPVAS</sequence>
<dbReference type="InterPro" id="IPR013325">
    <property type="entry name" value="RNA_pol_sigma_r2"/>
</dbReference>
<evidence type="ECO:0000256" key="4">
    <source>
        <dbReference type="ARBA" id="ARBA00023163"/>
    </source>
</evidence>
<dbReference type="RefSeq" id="WP_194502603.1">
    <property type="nucleotide sequence ID" value="NZ_JADIVZ010000002.1"/>
</dbReference>